<evidence type="ECO:0000256" key="2">
    <source>
        <dbReference type="ARBA" id="ARBA00023295"/>
    </source>
</evidence>
<accession>A0A9D1SXE2</accession>
<dbReference type="Proteomes" id="UP000886891">
    <property type="component" value="Unassembled WGS sequence"/>
</dbReference>
<name>A0A9D1SXE2_9FIRM</name>
<dbReference type="GO" id="GO:0016798">
    <property type="term" value="F:hydrolase activity, acting on glycosyl bonds"/>
    <property type="evidence" value="ECO:0007669"/>
    <property type="project" value="UniProtKB-KW"/>
</dbReference>
<gene>
    <name evidence="4" type="ORF">IAB14_03860</name>
</gene>
<evidence type="ECO:0000313" key="4">
    <source>
        <dbReference type="EMBL" id="HIV00235.1"/>
    </source>
</evidence>
<evidence type="ECO:0000256" key="1">
    <source>
        <dbReference type="ARBA" id="ARBA00022801"/>
    </source>
</evidence>
<dbReference type="SUPFAM" id="SSF51445">
    <property type="entry name" value="(Trans)glycosidases"/>
    <property type="match status" value="1"/>
</dbReference>
<evidence type="ECO:0000259" key="3">
    <source>
        <dbReference type="SMART" id="SM00642"/>
    </source>
</evidence>
<dbReference type="InterPro" id="IPR017853">
    <property type="entry name" value="GH"/>
</dbReference>
<dbReference type="Pfam" id="PF00128">
    <property type="entry name" value="Alpha-amylase"/>
    <property type="match status" value="2"/>
</dbReference>
<dbReference type="SMART" id="SM00642">
    <property type="entry name" value="Aamy"/>
    <property type="match status" value="1"/>
</dbReference>
<dbReference type="PANTHER" id="PTHR10357:SF210">
    <property type="entry name" value="MALTODEXTRIN GLUCOSIDASE"/>
    <property type="match status" value="1"/>
</dbReference>
<keyword evidence="2" id="KW-0326">Glycosidase</keyword>
<dbReference type="EMBL" id="DVOH01000026">
    <property type="protein sequence ID" value="HIV00235.1"/>
    <property type="molecule type" value="Genomic_DNA"/>
</dbReference>
<feature type="domain" description="Glycosyl hydrolase family 13 catalytic" evidence="3">
    <location>
        <begin position="133"/>
        <end position="527"/>
    </location>
</feature>
<dbReference type="Gene3D" id="3.20.20.80">
    <property type="entry name" value="Glycosidases"/>
    <property type="match status" value="1"/>
</dbReference>
<protein>
    <submittedName>
        <fullName evidence="4">Glycoside hydrolase family 13 protein</fullName>
    </submittedName>
</protein>
<reference evidence="4" key="1">
    <citation type="submission" date="2020-10" db="EMBL/GenBank/DDBJ databases">
        <authorList>
            <person name="Gilroy R."/>
        </authorList>
    </citation>
    <scope>NUCLEOTIDE SEQUENCE</scope>
    <source>
        <strain evidence="4">23406</strain>
    </source>
</reference>
<dbReference type="Gene3D" id="3.90.400.10">
    <property type="entry name" value="Oligo-1,6-glucosidase, Domain 2"/>
    <property type="match status" value="1"/>
</dbReference>
<dbReference type="InterPro" id="IPR006047">
    <property type="entry name" value="GH13_cat_dom"/>
</dbReference>
<dbReference type="AlphaFoldDB" id="A0A9D1SXE2"/>
<evidence type="ECO:0000313" key="5">
    <source>
        <dbReference type="Proteomes" id="UP000886891"/>
    </source>
</evidence>
<dbReference type="CDD" id="cd11338">
    <property type="entry name" value="AmyAc_CMD"/>
    <property type="match status" value="1"/>
</dbReference>
<dbReference type="InterPro" id="IPR045857">
    <property type="entry name" value="O16G_dom_2"/>
</dbReference>
<dbReference type="GO" id="GO:0005975">
    <property type="term" value="P:carbohydrate metabolic process"/>
    <property type="evidence" value="ECO:0007669"/>
    <property type="project" value="InterPro"/>
</dbReference>
<sequence>MRLPFQSRDTRYKRPFGAVATGQTVEIDFPVPASLGADHVNLVVRGDFSLTVVLAYTRTDGDFAVFSGAFSLPKSGVYFYRFEIVMPDGIMHFVGKDEQGKAISGDWLPEWQLSVYDADYRTPDAFKGGVIYHVFVDRFHRIPDGRTPRFGYLKQWNEDVTIADADGIYRANDFFGGNLQGIRAKLDYFLSLGVTALYLSPVFEAASNHRYDTADYTRIDPLLGTDEDFRALTEEAKAKGISVILDGVFNHTGADSIYFNKFGHYPSLGAYQSVDSPYYNWYSFSHFPDRYACWWGVTVVPSIRRDALSFQDMIAGEDGVIDRWCRLGAAGWRLDVVDELSMPFVKRLRLAAKRNDALLIGEVWEDASTKYSYGERREYFYGKELDGVMNYPFRTAILHYVLEGDARMFADEIMTIVENYPKPALDCSMTLIGTHDTVRILNRLAPIETPATKWERLHYRMPEDAYLESVERVKLAATLQFVLPGIPTIYYGDECGMEGFEDPINRRPYYVGSESLLAYYRRLGALRRQYRDDFCADTEVYADAGVAIIRRGKLTAFVNAGKSDYELDAPMRDLLGGKTVSVVEKGKAVLIRSGEER</sequence>
<comment type="caution">
    <text evidence="4">The sequence shown here is derived from an EMBL/GenBank/DDBJ whole genome shotgun (WGS) entry which is preliminary data.</text>
</comment>
<keyword evidence="1 4" id="KW-0378">Hydrolase</keyword>
<reference evidence="4" key="2">
    <citation type="journal article" date="2021" name="PeerJ">
        <title>Extensive microbial diversity within the chicken gut microbiome revealed by metagenomics and culture.</title>
        <authorList>
            <person name="Gilroy R."/>
            <person name="Ravi A."/>
            <person name="Getino M."/>
            <person name="Pursley I."/>
            <person name="Horton D.L."/>
            <person name="Alikhan N.F."/>
            <person name="Baker D."/>
            <person name="Gharbi K."/>
            <person name="Hall N."/>
            <person name="Watson M."/>
            <person name="Adriaenssens E.M."/>
            <person name="Foster-Nyarko E."/>
            <person name="Jarju S."/>
            <person name="Secka A."/>
            <person name="Antonio M."/>
            <person name="Oren A."/>
            <person name="Chaudhuri R.R."/>
            <person name="La Ragione R."/>
            <person name="Hildebrand F."/>
            <person name="Pallen M.J."/>
        </authorList>
    </citation>
    <scope>NUCLEOTIDE SEQUENCE</scope>
    <source>
        <strain evidence="4">23406</strain>
    </source>
</reference>
<organism evidence="4 5">
    <name type="scientific">Candidatus Stercoripulliclostridium merdipullorum</name>
    <dbReference type="NCBI Taxonomy" id="2840952"/>
    <lineage>
        <taxon>Bacteria</taxon>
        <taxon>Bacillati</taxon>
        <taxon>Bacillota</taxon>
        <taxon>Clostridia</taxon>
        <taxon>Eubacteriales</taxon>
        <taxon>Candidatus Stercoripulliclostridium</taxon>
    </lineage>
</organism>
<dbReference type="PANTHER" id="PTHR10357">
    <property type="entry name" value="ALPHA-AMYLASE FAMILY MEMBER"/>
    <property type="match status" value="1"/>
</dbReference>
<proteinExistence type="predicted"/>